<dbReference type="AlphaFoldDB" id="A0A1I7L9B6"/>
<dbReference type="InterPro" id="IPR018931">
    <property type="entry name" value="DUF2520"/>
</dbReference>
<dbReference type="STRING" id="392015.SAMN05421543_12922"/>
<dbReference type="InterPro" id="IPR008927">
    <property type="entry name" value="6-PGluconate_DH-like_C_sf"/>
</dbReference>
<dbReference type="Pfam" id="PF10727">
    <property type="entry name" value="Rossmann-like"/>
    <property type="match status" value="1"/>
</dbReference>
<dbReference type="RefSeq" id="WP_074956235.1">
    <property type="nucleotide sequence ID" value="NZ_FPBV01000029.1"/>
</dbReference>
<dbReference type="InterPro" id="IPR036291">
    <property type="entry name" value="NAD(P)-bd_dom_sf"/>
</dbReference>
<accession>A0A1I7L9B6</accession>
<organism evidence="3 4">
    <name type="scientific">Alicyclobacillus macrosporangiidus</name>
    <dbReference type="NCBI Taxonomy" id="392015"/>
    <lineage>
        <taxon>Bacteria</taxon>
        <taxon>Bacillati</taxon>
        <taxon>Bacillota</taxon>
        <taxon>Bacilli</taxon>
        <taxon>Bacillales</taxon>
        <taxon>Alicyclobacillaceae</taxon>
        <taxon>Alicyclobacillus</taxon>
    </lineage>
</organism>
<proteinExistence type="predicted"/>
<evidence type="ECO:0000259" key="1">
    <source>
        <dbReference type="Pfam" id="PF10727"/>
    </source>
</evidence>
<dbReference type="InterPro" id="IPR019665">
    <property type="entry name" value="OxRdtase/DH_put_Rossmann_dom"/>
</dbReference>
<evidence type="ECO:0000313" key="3">
    <source>
        <dbReference type="EMBL" id="SFV06291.1"/>
    </source>
</evidence>
<dbReference type="OrthoDB" id="9810755at2"/>
<dbReference type="SUPFAM" id="SSF51735">
    <property type="entry name" value="NAD(P)-binding Rossmann-fold domains"/>
    <property type="match status" value="1"/>
</dbReference>
<dbReference type="Proteomes" id="UP000183508">
    <property type="component" value="Unassembled WGS sequence"/>
</dbReference>
<sequence length="305" mass="31940">MNQFVFVGPGRIGTALTLVFEDAGYEVLGAYTRNVRGNPAVRYTSLTGRPVFDLAEEPRPLQEADAVFVTVPDKAVAAVAKGLADTGQLRPGQVVVHTAGALASSALDPVLCAGALRLSLHPLQTISDPAGAKELLRGAFCTLEGDSTAVERGQEWVQSWGGIAISIAPCDKPRYHAAAALASNGLVSLAAVAASLFPAADPLKALWPLLRGALGNLKSAGLPAALTGPVERGDLETIQLHLDAMRDFPTALRVYCALGEATVGLAFAKGSLTADERETLFRLFRSASADQPRTTKIDTDRGEEA</sequence>
<dbReference type="Gene3D" id="1.10.1040.20">
    <property type="entry name" value="ProC-like, C-terminal domain"/>
    <property type="match status" value="1"/>
</dbReference>
<dbReference type="InterPro" id="IPR037108">
    <property type="entry name" value="TM1727-like_C_sf"/>
</dbReference>
<feature type="domain" description="Putative oxidoreductase/dehydrogenase Rossmann-like" evidence="1">
    <location>
        <begin position="7"/>
        <end position="122"/>
    </location>
</feature>
<dbReference type="SUPFAM" id="SSF48179">
    <property type="entry name" value="6-phosphogluconate dehydrogenase C-terminal domain-like"/>
    <property type="match status" value="1"/>
</dbReference>
<dbReference type="Gene3D" id="3.40.50.720">
    <property type="entry name" value="NAD(P)-binding Rossmann-like Domain"/>
    <property type="match status" value="1"/>
</dbReference>
<gene>
    <name evidence="3" type="ORF">SAMN05421543_12922</name>
</gene>
<keyword evidence="4" id="KW-1185">Reference proteome</keyword>
<protein>
    <submittedName>
        <fullName evidence="3">Predicted oxidoreductase, contains short-chain dehydrogenase (SDR) and DUF2520 domains</fullName>
    </submittedName>
</protein>
<dbReference type="Pfam" id="PF10728">
    <property type="entry name" value="DUF2520"/>
    <property type="match status" value="1"/>
</dbReference>
<dbReference type="PANTHER" id="PTHR40459">
    <property type="entry name" value="CONSERVED HYPOTHETICAL ALANINE AND LEUCINE RICH PROTEIN"/>
    <property type="match status" value="1"/>
</dbReference>
<dbReference type="PANTHER" id="PTHR40459:SF1">
    <property type="entry name" value="CONSERVED HYPOTHETICAL ALANINE AND LEUCINE RICH PROTEIN"/>
    <property type="match status" value="1"/>
</dbReference>
<dbReference type="EMBL" id="FPBV01000029">
    <property type="protein sequence ID" value="SFV06291.1"/>
    <property type="molecule type" value="Genomic_DNA"/>
</dbReference>
<name>A0A1I7L9B6_9BACL</name>
<evidence type="ECO:0000313" key="4">
    <source>
        <dbReference type="Proteomes" id="UP000183508"/>
    </source>
</evidence>
<reference evidence="4" key="1">
    <citation type="submission" date="2016-10" db="EMBL/GenBank/DDBJ databases">
        <authorList>
            <person name="Varghese N."/>
        </authorList>
    </citation>
    <scope>NUCLEOTIDE SEQUENCE [LARGE SCALE GENOMIC DNA]</scope>
    <source>
        <strain evidence="4">DSM 17980</strain>
    </source>
</reference>
<evidence type="ECO:0000259" key="2">
    <source>
        <dbReference type="Pfam" id="PF10728"/>
    </source>
</evidence>
<feature type="domain" description="DUF2520" evidence="2">
    <location>
        <begin position="140"/>
        <end position="262"/>
    </location>
</feature>